<dbReference type="OrthoDB" id="2352913at2"/>
<dbReference type="RefSeq" id="WP_093075116.1">
    <property type="nucleotide sequence ID" value="NZ_BJVE01000057.1"/>
</dbReference>
<dbReference type="SUPFAM" id="SSF89442">
    <property type="entry name" value="Hypothetical protein YojF"/>
    <property type="match status" value="1"/>
</dbReference>
<name>A0A1H9WPJ6_9BACI</name>
<dbReference type="Gene3D" id="2.70.180.10">
    <property type="entry name" value="Hypothetical protein YojF"/>
    <property type="match status" value="1"/>
</dbReference>
<sequence length="116" mass="13134">MQPIEPIEVQRRLDMLAGEPLYIHLETTNGAYASHRDSSFFSAGTFFRNAQLTFLHGKITGDGPFRIGFETELGWLYAEGLTDWTVDSEERLLMAGHDQEGKLAIALEFSRKPFPK</sequence>
<proteinExistence type="predicted"/>
<dbReference type="AlphaFoldDB" id="A0A1H9WPJ6"/>
<protein>
    <recommendedName>
        <fullName evidence="3">DUF1806 family protein</fullName>
    </recommendedName>
</protein>
<dbReference type="STRING" id="1464123.SAMN05444126_1422"/>
<evidence type="ECO:0008006" key="3">
    <source>
        <dbReference type="Google" id="ProtNLM"/>
    </source>
</evidence>
<evidence type="ECO:0000313" key="2">
    <source>
        <dbReference type="Proteomes" id="UP000199318"/>
    </source>
</evidence>
<dbReference type="InterPro" id="IPR014934">
    <property type="entry name" value="DUF1806"/>
</dbReference>
<comment type="caution">
    <text evidence="1">The sequence shown here is derived from an EMBL/GenBank/DDBJ whole genome shotgun (WGS) entry which is preliminary data.</text>
</comment>
<keyword evidence="2" id="KW-1185">Reference proteome</keyword>
<dbReference type="Pfam" id="PF08830">
    <property type="entry name" value="DUF1806"/>
    <property type="match status" value="1"/>
</dbReference>
<organism evidence="1 2">
    <name type="scientific">Salisediminibacterium halotolerans</name>
    <dbReference type="NCBI Taxonomy" id="517425"/>
    <lineage>
        <taxon>Bacteria</taxon>
        <taxon>Bacillati</taxon>
        <taxon>Bacillota</taxon>
        <taxon>Bacilli</taxon>
        <taxon>Bacillales</taxon>
        <taxon>Bacillaceae</taxon>
        <taxon>Salisediminibacterium</taxon>
    </lineage>
</organism>
<reference evidence="2" key="1">
    <citation type="submission" date="2016-10" db="EMBL/GenBank/DDBJ databases">
        <authorList>
            <person name="de Groot N.N."/>
        </authorList>
    </citation>
    <scope>NUCLEOTIDE SEQUENCE [LARGE SCALE GENOMIC DNA]</scope>
    <source>
        <strain evidence="2">10nlg</strain>
    </source>
</reference>
<dbReference type="Proteomes" id="UP000199318">
    <property type="component" value="Unassembled WGS sequence"/>
</dbReference>
<dbReference type="EMBL" id="FOGV01000042">
    <property type="protein sequence ID" value="SES35856.1"/>
    <property type="molecule type" value="Genomic_DNA"/>
</dbReference>
<gene>
    <name evidence="1" type="ORF">SAMN05444126_1422</name>
</gene>
<accession>A0A1H9WPJ6</accession>
<dbReference type="InterPro" id="IPR036492">
    <property type="entry name" value="YojF_sf"/>
</dbReference>
<evidence type="ECO:0000313" key="1">
    <source>
        <dbReference type="EMBL" id="SES35856.1"/>
    </source>
</evidence>